<keyword evidence="11" id="KW-1133">Transmembrane helix</keyword>
<dbReference type="InterPro" id="IPR003661">
    <property type="entry name" value="HisK_dim/P_dom"/>
</dbReference>
<evidence type="ECO:0000256" key="3">
    <source>
        <dbReference type="ARBA" id="ARBA00022553"/>
    </source>
</evidence>
<comment type="caution">
    <text evidence="13">The sequence shown here is derived from an EMBL/GenBank/DDBJ whole genome shotgun (WGS) entry which is preliminary data.</text>
</comment>
<feature type="transmembrane region" description="Helical" evidence="11">
    <location>
        <begin position="308"/>
        <end position="329"/>
    </location>
</feature>
<dbReference type="SMART" id="SM00062">
    <property type="entry name" value="PBPb"/>
    <property type="match status" value="1"/>
</dbReference>
<dbReference type="Pfam" id="PF02518">
    <property type="entry name" value="HATPase_c"/>
    <property type="match status" value="1"/>
</dbReference>
<evidence type="ECO:0000259" key="12">
    <source>
        <dbReference type="PROSITE" id="PS50109"/>
    </source>
</evidence>
<dbReference type="SMART" id="SM00387">
    <property type="entry name" value="HATPase_c"/>
    <property type="match status" value="1"/>
</dbReference>
<dbReference type="SMART" id="SM00091">
    <property type="entry name" value="PAS"/>
    <property type="match status" value="1"/>
</dbReference>
<keyword evidence="6" id="KW-0418">Kinase</keyword>
<feature type="transmembrane region" description="Helical" evidence="11">
    <location>
        <begin position="53"/>
        <end position="71"/>
    </location>
</feature>
<accession>A0A4R5VYW0</accession>
<protein>
    <recommendedName>
        <fullName evidence="2">histidine kinase</fullName>
        <ecNumber evidence="2">2.7.13.3</ecNumber>
    </recommendedName>
</protein>
<dbReference type="CDD" id="cd13704">
    <property type="entry name" value="PBP2_HisK"/>
    <property type="match status" value="1"/>
</dbReference>
<dbReference type="Proteomes" id="UP000295132">
    <property type="component" value="Unassembled WGS sequence"/>
</dbReference>
<organism evidence="13 14">
    <name type="scientific">Bacillus salipaludis</name>
    <dbReference type="NCBI Taxonomy" id="2547811"/>
    <lineage>
        <taxon>Bacteria</taxon>
        <taxon>Bacillati</taxon>
        <taxon>Bacillota</taxon>
        <taxon>Bacilli</taxon>
        <taxon>Bacillales</taxon>
        <taxon>Bacillaceae</taxon>
        <taxon>Bacillus</taxon>
    </lineage>
</organism>
<sequence length="717" mass="81828">MRTTSTKSGANRPNLNSRALAIIRSFPYDYIIILNFESLCKGGRVIRELARRLFIIISLLLFISLLQPIVFAEGKTYKIAGEWDLPPFSYKDQQGSLTGINIKLMEKIADANGLKFEYIPMEMHEAEQALRDGKIDAIAGVTYTTEKDKVFDFSQSYFTMSDSLIIPKASKDKIKSIEDLRNRHIVLQDHTPVLGTLLNLRNTNLTLVSNQYSGLLTLLNGRADVFIGNEFTASYFLKEFDQQDNYLILDEVMNPADYAIAVKEGNEDLLSMINQTLTKLKAKGEVSKLIDQWVRPETEAKIARLEHFIFYLSLFLLIGALILIAIYIWNQRLKAAVNLQTKDLQLLNEDLHMQRQRTADSNAFKDQILNNIDTGIVTFDIDFKITSCNQRALEILELPAHTKFNLQDSPIFLKLFEHDRSGQALQQEGADYYRFLEINENGERKVIYYSLNKMFNSLENQAGYLLSMNDETEKKKLEQKLITQEKLHALGQLVAGVAHEIRNPLTSIKTFIDLIPKKYDQPKFQKVLMEHLPEEVNRLNRIVTDLIDYARPSLPNIQPCTAQQLTSLLAILKVTMDKNRIEFEQCIEPDLVFHIDPQQIRQVLLNLLLNAVHAVEETEEKKITICMAKEDLEKGRILIIDTGKGMEQGVLNHIFEPFFTTKGKGVGLGLTLSYNLIKENHGDIQVNSIPDQGTTFTILLPLYTKEEIRIEAKGTGY</sequence>
<evidence type="ECO:0000256" key="10">
    <source>
        <dbReference type="ARBA" id="ARBA00023288"/>
    </source>
</evidence>
<evidence type="ECO:0000256" key="6">
    <source>
        <dbReference type="ARBA" id="ARBA00022777"/>
    </source>
</evidence>
<dbReference type="Pfam" id="PF00497">
    <property type="entry name" value="SBP_bac_3"/>
    <property type="match status" value="1"/>
</dbReference>
<dbReference type="Pfam" id="PF13188">
    <property type="entry name" value="PAS_8"/>
    <property type="match status" value="1"/>
</dbReference>
<dbReference type="InterPro" id="IPR036890">
    <property type="entry name" value="HATPase_C_sf"/>
</dbReference>
<dbReference type="PRINTS" id="PR00344">
    <property type="entry name" value="BCTRLSENSOR"/>
</dbReference>
<dbReference type="PANTHER" id="PTHR43065">
    <property type="entry name" value="SENSOR HISTIDINE KINASE"/>
    <property type="match status" value="1"/>
</dbReference>
<dbReference type="InterPro" id="IPR001638">
    <property type="entry name" value="Solute-binding_3/MltF_N"/>
</dbReference>
<dbReference type="AlphaFoldDB" id="A0A4R5VYW0"/>
<evidence type="ECO:0000313" key="14">
    <source>
        <dbReference type="Proteomes" id="UP000295132"/>
    </source>
</evidence>
<proteinExistence type="predicted"/>
<keyword evidence="8" id="KW-0902">Two-component regulatory system</keyword>
<feature type="domain" description="Histidine kinase" evidence="12">
    <location>
        <begin position="496"/>
        <end position="704"/>
    </location>
</feature>
<reference evidence="13 14" key="1">
    <citation type="submission" date="2019-03" db="EMBL/GenBank/DDBJ databases">
        <title>Bacillus niacini sp. nov. a Nicotinate-Metabolizing Mesophile Isolated from Soil.</title>
        <authorList>
            <person name="Zhang G."/>
        </authorList>
    </citation>
    <scope>NUCLEOTIDE SEQUENCE [LARGE SCALE GENOMIC DNA]</scope>
    <source>
        <strain evidence="13 14">WN066</strain>
    </source>
</reference>
<dbReference type="EC" id="2.7.13.3" evidence="2"/>
<dbReference type="GO" id="GO:0000155">
    <property type="term" value="F:phosphorelay sensor kinase activity"/>
    <property type="evidence" value="ECO:0007669"/>
    <property type="project" value="InterPro"/>
</dbReference>
<evidence type="ECO:0000256" key="11">
    <source>
        <dbReference type="SAM" id="Phobius"/>
    </source>
</evidence>
<dbReference type="Gene3D" id="3.40.190.10">
    <property type="entry name" value="Periplasmic binding protein-like II"/>
    <property type="match status" value="2"/>
</dbReference>
<dbReference type="PANTHER" id="PTHR43065:SF10">
    <property type="entry name" value="PEROXIDE STRESS-ACTIVATED HISTIDINE KINASE MAK3"/>
    <property type="match status" value="1"/>
</dbReference>
<gene>
    <name evidence="13" type="ORF">E2K98_05105</name>
</gene>
<dbReference type="SUPFAM" id="SSF55785">
    <property type="entry name" value="PYP-like sensor domain (PAS domain)"/>
    <property type="match status" value="1"/>
</dbReference>
<evidence type="ECO:0000256" key="2">
    <source>
        <dbReference type="ARBA" id="ARBA00012438"/>
    </source>
</evidence>
<dbReference type="SMART" id="SM00388">
    <property type="entry name" value="HisKA"/>
    <property type="match status" value="1"/>
</dbReference>
<evidence type="ECO:0000256" key="1">
    <source>
        <dbReference type="ARBA" id="ARBA00000085"/>
    </source>
</evidence>
<keyword evidence="3" id="KW-0597">Phosphoprotein</keyword>
<dbReference type="Pfam" id="PF00512">
    <property type="entry name" value="HisKA"/>
    <property type="match status" value="1"/>
</dbReference>
<dbReference type="InterPro" id="IPR000014">
    <property type="entry name" value="PAS"/>
</dbReference>
<dbReference type="InterPro" id="IPR003594">
    <property type="entry name" value="HATPase_dom"/>
</dbReference>
<dbReference type="PROSITE" id="PS50109">
    <property type="entry name" value="HIS_KIN"/>
    <property type="match status" value="1"/>
</dbReference>
<dbReference type="InterPro" id="IPR004358">
    <property type="entry name" value="Sig_transdc_His_kin-like_C"/>
</dbReference>
<keyword evidence="11" id="KW-0812">Transmembrane</keyword>
<evidence type="ECO:0000256" key="7">
    <source>
        <dbReference type="ARBA" id="ARBA00022840"/>
    </source>
</evidence>
<dbReference type="SUPFAM" id="SSF47384">
    <property type="entry name" value="Homodimeric domain of signal transducing histidine kinase"/>
    <property type="match status" value="1"/>
</dbReference>
<dbReference type="SUPFAM" id="SSF55874">
    <property type="entry name" value="ATPase domain of HSP90 chaperone/DNA topoisomerase II/histidine kinase"/>
    <property type="match status" value="1"/>
</dbReference>
<dbReference type="InterPro" id="IPR005467">
    <property type="entry name" value="His_kinase_dom"/>
</dbReference>
<comment type="catalytic activity">
    <reaction evidence="1">
        <text>ATP + protein L-histidine = ADP + protein N-phospho-L-histidine.</text>
        <dbReference type="EC" id="2.7.13.3"/>
    </reaction>
</comment>
<keyword evidence="7" id="KW-0067">ATP-binding</keyword>
<dbReference type="InterPro" id="IPR035965">
    <property type="entry name" value="PAS-like_dom_sf"/>
</dbReference>
<keyword evidence="10" id="KW-0449">Lipoprotein</keyword>
<dbReference type="GO" id="GO:0005524">
    <property type="term" value="F:ATP binding"/>
    <property type="evidence" value="ECO:0007669"/>
    <property type="project" value="UniProtKB-KW"/>
</dbReference>
<evidence type="ECO:0000313" key="13">
    <source>
        <dbReference type="EMBL" id="TDK64236.1"/>
    </source>
</evidence>
<dbReference type="RefSeq" id="WP_133333171.1">
    <property type="nucleotide sequence ID" value="NZ_SMYO01000002.1"/>
</dbReference>
<dbReference type="Gene3D" id="3.30.565.10">
    <property type="entry name" value="Histidine kinase-like ATPase, C-terminal domain"/>
    <property type="match status" value="1"/>
</dbReference>
<dbReference type="CDD" id="cd00082">
    <property type="entry name" value="HisKA"/>
    <property type="match status" value="1"/>
</dbReference>
<keyword evidence="4" id="KW-0808">Transferase</keyword>
<evidence type="ECO:0000256" key="5">
    <source>
        <dbReference type="ARBA" id="ARBA00022741"/>
    </source>
</evidence>
<evidence type="ECO:0000256" key="4">
    <source>
        <dbReference type="ARBA" id="ARBA00022679"/>
    </source>
</evidence>
<dbReference type="SUPFAM" id="SSF53850">
    <property type="entry name" value="Periplasmic binding protein-like II"/>
    <property type="match status" value="1"/>
</dbReference>
<keyword evidence="9" id="KW-0564">Palmitate</keyword>
<keyword evidence="11" id="KW-0472">Membrane</keyword>
<dbReference type="EMBL" id="SMYO01000002">
    <property type="protein sequence ID" value="TDK64236.1"/>
    <property type="molecule type" value="Genomic_DNA"/>
</dbReference>
<evidence type="ECO:0000256" key="8">
    <source>
        <dbReference type="ARBA" id="ARBA00023012"/>
    </source>
</evidence>
<dbReference type="InterPro" id="IPR036097">
    <property type="entry name" value="HisK_dim/P_sf"/>
</dbReference>
<evidence type="ECO:0000256" key="9">
    <source>
        <dbReference type="ARBA" id="ARBA00023139"/>
    </source>
</evidence>
<name>A0A4R5VYW0_9BACI</name>
<keyword evidence="5" id="KW-0547">Nucleotide-binding</keyword>
<dbReference type="CDD" id="cd00130">
    <property type="entry name" value="PAS"/>
    <property type="match status" value="1"/>
</dbReference>
<dbReference type="Gene3D" id="3.30.450.20">
    <property type="entry name" value="PAS domain"/>
    <property type="match status" value="1"/>
</dbReference>
<dbReference type="Gene3D" id="1.10.287.130">
    <property type="match status" value="1"/>
</dbReference>